<evidence type="ECO:0000313" key="2">
    <source>
        <dbReference type="Proteomes" id="UP000234341"/>
    </source>
</evidence>
<dbReference type="AlphaFoldDB" id="A0A2N5C6T5"/>
<protein>
    <submittedName>
        <fullName evidence="1">Acinetodin/klebsidin/J25 family lasso peptide</fullName>
    </submittedName>
</protein>
<dbReference type="RefSeq" id="WP_101684004.1">
    <property type="nucleotide sequence ID" value="NZ_PJRP01000014.1"/>
</dbReference>
<accession>A0A2N5C6T5</accession>
<name>A0A2N5C6T5_9BURK</name>
<gene>
    <name evidence="1" type="ORF">CYJ10_24255</name>
</gene>
<evidence type="ECO:0000313" key="1">
    <source>
        <dbReference type="EMBL" id="PLP97918.1"/>
    </source>
</evidence>
<dbReference type="Proteomes" id="UP000234341">
    <property type="component" value="Unassembled WGS sequence"/>
</dbReference>
<reference evidence="1 2" key="1">
    <citation type="submission" date="2017-12" db="EMBL/GenBank/DDBJ databases">
        <title>Genome sequence of the active heterotrophic nitrifier-denitrifier, Cupriavidus pauculus UM1.</title>
        <authorList>
            <person name="Putonti C."/>
            <person name="Castignetti D."/>
        </authorList>
    </citation>
    <scope>NUCLEOTIDE SEQUENCE [LARGE SCALE GENOMIC DNA]</scope>
    <source>
        <strain evidence="1 2">UM1</strain>
    </source>
</reference>
<organism evidence="1 2">
    <name type="scientific">Cupriavidus pauculus</name>
    <dbReference type="NCBI Taxonomy" id="82633"/>
    <lineage>
        <taxon>Bacteria</taxon>
        <taxon>Pseudomonadati</taxon>
        <taxon>Pseudomonadota</taxon>
        <taxon>Betaproteobacteria</taxon>
        <taxon>Burkholderiales</taxon>
        <taxon>Burkholderiaceae</taxon>
        <taxon>Cupriavidus</taxon>
    </lineage>
</organism>
<sequence>MNKVFPMLATPAVKPTAPPQVVTLGQSATKATQGGSGKIVEYWPGGHGSYS</sequence>
<dbReference type="EMBL" id="PJRP01000014">
    <property type="protein sequence ID" value="PLP97918.1"/>
    <property type="molecule type" value="Genomic_DNA"/>
</dbReference>
<dbReference type="NCBIfam" id="NF033471">
    <property type="entry name" value="J25_fam_lasso"/>
    <property type="match status" value="1"/>
</dbReference>
<proteinExistence type="predicted"/>
<comment type="caution">
    <text evidence="1">The sequence shown here is derived from an EMBL/GenBank/DDBJ whole genome shotgun (WGS) entry which is preliminary data.</text>
</comment>